<dbReference type="GO" id="GO:0008289">
    <property type="term" value="F:lipid binding"/>
    <property type="evidence" value="ECO:0007669"/>
    <property type="project" value="InterPro"/>
</dbReference>
<dbReference type="GO" id="GO:0006869">
    <property type="term" value="P:lipid transport"/>
    <property type="evidence" value="ECO:0007669"/>
    <property type="project" value="InterPro"/>
</dbReference>
<keyword evidence="5" id="KW-1185">Reference proteome</keyword>
<proteinExistence type="inferred from homology"/>
<reference evidence="4" key="2">
    <citation type="submission" date="2020-11" db="EMBL/GenBank/DDBJ databases">
        <authorList>
            <person name="McCartney M.A."/>
            <person name="Auch B."/>
            <person name="Kono T."/>
            <person name="Mallez S."/>
            <person name="Becker A."/>
            <person name="Gohl D.M."/>
            <person name="Silverstein K.A.T."/>
            <person name="Koren S."/>
            <person name="Bechman K.B."/>
            <person name="Herman A."/>
            <person name="Abrahante J.E."/>
            <person name="Garbe J."/>
        </authorList>
    </citation>
    <scope>NUCLEOTIDE SEQUENCE</scope>
    <source>
        <strain evidence="4">Duluth1</strain>
        <tissue evidence="4">Whole animal</tissue>
    </source>
</reference>
<feature type="transmembrane region" description="Helical" evidence="3">
    <location>
        <begin position="26"/>
        <end position="48"/>
    </location>
</feature>
<dbReference type="EMBL" id="JAIWYP010000002">
    <property type="protein sequence ID" value="KAH3860777.1"/>
    <property type="molecule type" value="Genomic_DNA"/>
</dbReference>
<evidence type="ECO:0000256" key="1">
    <source>
        <dbReference type="ARBA" id="ARBA00010090"/>
    </source>
</evidence>
<organism evidence="4 5">
    <name type="scientific">Dreissena polymorpha</name>
    <name type="common">Zebra mussel</name>
    <name type="synonym">Mytilus polymorpha</name>
    <dbReference type="NCBI Taxonomy" id="45954"/>
    <lineage>
        <taxon>Eukaryota</taxon>
        <taxon>Metazoa</taxon>
        <taxon>Spiralia</taxon>
        <taxon>Lophotrochozoa</taxon>
        <taxon>Mollusca</taxon>
        <taxon>Bivalvia</taxon>
        <taxon>Autobranchia</taxon>
        <taxon>Heteroconchia</taxon>
        <taxon>Euheterodonta</taxon>
        <taxon>Imparidentia</taxon>
        <taxon>Neoheterodontei</taxon>
        <taxon>Myida</taxon>
        <taxon>Dreissenoidea</taxon>
        <taxon>Dreissenidae</taxon>
        <taxon>Dreissena</taxon>
    </lineage>
</organism>
<dbReference type="Proteomes" id="UP000828390">
    <property type="component" value="Unassembled WGS sequence"/>
</dbReference>
<comment type="caution">
    <text evidence="4">The sequence shown here is derived from an EMBL/GenBank/DDBJ whole genome shotgun (WGS) entry which is preliminary data.</text>
</comment>
<keyword evidence="3" id="KW-1133">Transmembrane helix</keyword>
<feature type="transmembrane region" description="Helical" evidence="3">
    <location>
        <begin position="54"/>
        <end position="76"/>
    </location>
</feature>
<dbReference type="PANTHER" id="PTHR14096:SF28">
    <property type="entry name" value="APOLIPOPROTEIN L, 1-RELATED"/>
    <property type="match status" value="1"/>
</dbReference>
<dbReference type="AlphaFoldDB" id="A0A9D4RBM2"/>
<reference evidence="4" key="1">
    <citation type="journal article" date="2019" name="bioRxiv">
        <title>The Genome of the Zebra Mussel, Dreissena polymorpha: A Resource for Invasive Species Research.</title>
        <authorList>
            <person name="McCartney M.A."/>
            <person name="Auch B."/>
            <person name="Kono T."/>
            <person name="Mallez S."/>
            <person name="Zhang Y."/>
            <person name="Obille A."/>
            <person name="Becker A."/>
            <person name="Abrahante J.E."/>
            <person name="Garbe J."/>
            <person name="Badalamenti J.P."/>
            <person name="Herman A."/>
            <person name="Mangelson H."/>
            <person name="Liachko I."/>
            <person name="Sullivan S."/>
            <person name="Sone E.D."/>
            <person name="Koren S."/>
            <person name="Silverstein K.A.T."/>
            <person name="Beckman K.B."/>
            <person name="Gohl D.M."/>
        </authorList>
    </citation>
    <scope>NUCLEOTIDE SEQUENCE</scope>
    <source>
        <strain evidence="4">Duluth1</strain>
        <tissue evidence="4">Whole animal</tissue>
    </source>
</reference>
<name>A0A9D4RBM2_DREPO</name>
<keyword evidence="2" id="KW-0175">Coiled coil</keyword>
<gene>
    <name evidence="4" type="ORF">DPMN_023701</name>
</gene>
<keyword evidence="3" id="KW-0812">Transmembrane</keyword>
<evidence type="ECO:0000256" key="3">
    <source>
        <dbReference type="SAM" id="Phobius"/>
    </source>
</evidence>
<dbReference type="GO" id="GO:0016020">
    <property type="term" value="C:membrane"/>
    <property type="evidence" value="ECO:0007669"/>
    <property type="project" value="TreeGrafter"/>
</dbReference>
<sequence length="265" mass="27748">MEVAGCLQDVAREFHKSFQDAKKATIAGSTAGIVGGTLGAVGFGLSFFTFGASLILTAVGTGIAAAGGITAGGAAIGEGVRRKRTVEKAQALIERYEKTRNDVLQELLELAEHLGQKDLNHRFPLCCRFIAQIVGGSAKIAWSVAWKLISNIVTGVRLGQAAAELALEGTATVGRLTVVSVKAATSTAARGLHIAGGVVGIALIPLDIGFLVHSAHAVATDKMPDTSKEISAKADKLLEMCPSKSSIDEMIEDTIRRMEMSLKYD</sequence>
<protein>
    <recommendedName>
        <fullName evidence="6">Apolipoprotein L3</fullName>
    </recommendedName>
</protein>
<evidence type="ECO:0000313" key="4">
    <source>
        <dbReference type="EMBL" id="KAH3860777.1"/>
    </source>
</evidence>
<evidence type="ECO:0008006" key="6">
    <source>
        <dbReference type="Google" id="ProtNLM"/>
    </source>
</evidence>
<feature type="coiled-coil region" evidence="2">
    <location>
        <begin position="82"/>
        <end position="113"/>
    </location>
</feature>
<comment type="similarity">
    <text evidence="1">Belongs to the apolipoprotein L family.</text>
</comment>
<evidence type="ECO:0000256" key="2">
    <source>
        <dbReference type="SAM" id="Coils"/>
    </source>
</evidence>
<dbReference type="PANTHER" id="PTHR14096">
    <property type="entry name" value="APOLIPOPROTEIN L"/>
    <property type="match status" value="1"/>
</dbReference>
<dbReference type="Pfam" id="PF05461">
    <property type="entry name" value="ApoL"/>
    <property type="match status" value="1"/>
</dbReference>
<dbReference type="InterPro" id="IPR008405">
    <property type="entry name" value="ApoL"/>
</dbReference>
<keyword evidence="3" id="KW-0472">Membrane</keyword>
<accession>A0A9D4RBM2</accession>
<dbReference type="GO" id="GO:0005576">
    <property type="term" value="C:extracellular region"/>
    <property type="evidence" value="ECO:0007669"/>
    <property type="project" value="InterPro"/>
</dbReference>
<dbReference type="GO" id="GO:0042157">
    <property type="term" value="P:lipoprotein metabolic process"/>
    <property type="evidence" value="ECO:0007669"/>
    <property type="project" value="InterPro"/>
</dbReference>
<evidence type="ECO:0000313" key="5">
    <source>
        <dbReference type="Proteomes" id="UP000828390"/>
    </source>
</evidence>